<accession>A0ABT3L9D6</accession>
<keyword evidence="4" id="KW-1185">Reference proteome</keyword>
<dbReference type="InterPro" id="IPR019734">
    <property type="entry name" value="TPR_rpt"/>
</dbReference>
<keyword evidence="2" id="KW-1133">Transmembrane helix</keyword>
<dbReference type="Pfam" id="PF14559">
    <property type="entry name" value="TPR_19"/>
    <property type="match status" value="1"/>
</dbReference>
<dbReference type="Gene3D" id="1.25.40.10">
    <property type="entry name" value="Tetratricopeptide repeat domain"/>
    <property type="match status" value="1"/>
</dbReference>
<feature type="transmembrane region" description="Helical" evidence="2">
    <location>
        <begin position="12"/>
        <end position="33"/>
    </location>
</feature>
<evidence type="ECO:0000313" key="4">
    <source>
        <dbReference type="Proteomes" id="UP001526426"/>
    </source>
</evidence>
<keyword evidence="2" id="KW-0472">Membrane</keyword>
<dbReference type="SUPFAM" id="SSF48452">
    <property type="entry name" value="TPR-like"/>
    <property type="match status" value="1"/>
</dbReference>
<dbReference type="EMBL" id="JAIHOM010000111">
    <property type="protein sequence ID" value="MCW6038131.1"/>
    <property type="molecule type" value="Genomic_DNA"/>
</dbReference>
<dbReference type="InterPro" id="IPR011990">
    <property type="entry name" value="TPR-like_helical_dom_sf"/>
</dbReference>
<keyword evidence="2" id="KW-0812">Transmembrane</keyword>
<name>A0ABT3L9D6_9CYAN</name>
<proteinExistence type="predicted"/>
<dbReference type="PROSITE" id="PS50005">
    <property type="entry name" value="TPR"/>
    <property type="match status" value="1"/>
</dbReference>
<gene>
    <name evidence="3" type="ORF">K4A83_17910</name>
</gene>
<sequence>MAKSERSLVQRILIVVSGIAFLGTGAFGAASLLTSNRQRGQNAPQTEEAAINQQLAVQERNYELLLEREPDNRTALEGLVQTRIGMGNVAGALEPLEKWAELEPENVDVLQGIAAVHIELQQYDQAIEQIDKLITLSADSPQQQEELRAIKQQLEAIESGEIIVPPPEQ</sequence>
<dbReference type="RefSeq" id="WP_265266027.1">
    <property type="nucleotide sequence ID" value="NZ_JAIHOM010000111.1"/>
</dbReference>
<comment type="caution">
    <text evidence="3">The sequence shown here is derived from an EMBL/GenBank/DDBJ whole genome shotgun (WGS) entry which is preliminary data.</text>
</comment>
<protein>
    <submittedName>
        <fullName evidence="3">Tetratricopeptide repeat protein</fullName>
    </submittedName>
</protein>
<feature type="repeat" description="TPR" evidence="1">
    <location>
        <begin position="107"/>
        <end position="140"/>
    </location>
</feature>
<evidence type="ECO:0000256" key="2">
    <source>
        <dbReference type="SAM" id="Phobius"/>
    </source>
</evidence>
<evidence type="ECO:0000256" key="1">
    <source>
        <dbReference type="PROSITE-ProRule" id="PRU00339"/>
    </source>
</evidence>
<dbReference type="Proteomes" id="UP001526426">
    <property type="component" value="Unassembled WGS sequence"/>
</dbReference>
<reference evidence="3 4" key="1">
    <citation type="submission" date="2021-08" db="EMBL/GenBank/DDBJ databases">
        <title>Draft genome sequence of Spirulina subsalsa with high tolerance to salinity and hype-accumulation of phycocyanin.</title>
        <authorList>
            <person name="Pei H."/>
            <person name="Jiang L."/>
        </authorList>
    </citation>
    <scope>NUCLEOTIDE SEQUENCE [LARGE SCALE GENOMIC DNA]</scope>
    <source>
        <strain evidence="3 4">FACHB-351</strain>
    </source>
</reference>
<evidence type="ECO:0000313" key="3">
    <source>
        <dbReference type="EMBL" id="MCW6038131.1"/>
    </source>
</evidence>
<keyword evidence="1" id="KW-0802">TPR repeat</keyword>
<organism evidence="3 4">
    <name type="scientific">Spirulina subsalsa FACHB-351</name>
    <dbReference type="NCBI Taxonomy" id="234711"/>
    <lineage>
        <taxon>Bacteria</taxon>
        <taxon>Bacillati</taxon>
        <taxon>Cyanobacteriota</taxon>
        <taxon>Cyanophyceae</taxon>
        <taxon>Spirulinales</taxon>
        <taxon>Spirulinaceae</taxon>
        <taxon>Spirulina</taxon>
    </lineage>
</organism>